<reference evidence="2" key="1">
    <citation type="journal article" date="2019" name="Toxins">
        <title>Detection of Abrin-Like and Prepropulchellin-Like Toxin Genes and Transcripts Using Whole Genome Sequencing and Full-Length Transcript Sequencing of Abrus precatorius.</title>
        <authorList>
            <person name="Hovde B.T."/>
            <person name="Daligault H.E."/>
            <person name="Hanschen E.R."/>
            <person name="Kunde Y.A."/>
            <person name="Johnson M.B."/>
            <person name="Starkenburg S.R."/>
            <person name="Johnson S.L."/>
        </authorList>
    </citation>
    <scope>NUCLEOTIDE SEQUENCE [LARGE SCALE GENOMIC DNA]</scope>
</reference>
<gene>
    <name evidence="3" type="primary">LOC113855884</name>
</gene>
<sequence length="552" mass="59060">MASEQLARRENTTTEREIHVEKDRVPKMTTHFEHLAEQAKDSDITGGKETPQGSIEALQGGEQCKDHAGKAIGDIGGRGKARETHELGPHFESLADKVKGEDHKGKESDHAANVEAMQEREGGDAVRDVGKFETKGETEEALDRDKRDKENLERRTREVTGRGTEEKVKGRVGAENEGATAVITCRLEKGDKGREESENTQQNMKDRYERAKQQANETLNNTTQKSMQAKDIAIQKASSAAKTAAEYTAPVAEKAKGYTLQAKDVTVESGKSAAEYAGKMASNLKDKATVAGWVAAHYSTEKTVEGTKAAAHVVEGAAGYAGHKAAELASKSVGAVKGLAASAGETAKDYTARKKDEAQREFEAKRASQPQEAEERPPDGETVSQNAQKTKPGQEGRGSNVLTAIGETVGSVGEKIMKPFEREGRRESGNDQSGEKGTLRSIGERLGDVAKKTKEPLDNITEGGGEVLEAAGETVGEIGNNMIKPAEKVQEHQQGQEGQGGGVLGAIGETIVEIAQTTKVMVTGEGERESSRKSVGSDSRSTNRAKHEGSQT</sequence>
<feature type="region of interest" description="Disordered" evidence="1">
    <location>
        <begin position="519"/>
        <end position="552"/>
    </location>
</feature>
<organism evidence="2 3">
    <name type="scientific">Abrus precatorius</name>
    <name type="common">Indian licorice</name>
    <name type="synonym">Glycine abrus</name>
    <dbReference type="NCBI Taxonomy" id="3816"/>
    <lineage>
        <taxon>Eukaryota</taxon>
        <taxon>Viridiplantae</taxon>
        <taxon>Streptophyta</taxon>
        <taxon>Embryophyta</taxon>
        <taxon>Tracheophyta</taxon>
        <taxon>Spermatophyta</taxon>
        <taxon>Magnoliopsida</taxon>
        <taxon>eudicotyledons</taxon>
        <taxon>Gunneridae</taxon>
        <taxon>Pentapetalae</taxon>
        <taxon>rosids</taxon>
        <taxon>fabids</taxon>
        <taxon>Fabales</taxon>
        <taxon>Fabaceae</taxon>
        <taxon>Papilionoideae</taxon>
        <taxon>50 kb inversion clade</taxon>
        <taxon>NPAAA clade</taxon>
        <taxon>indigoferoid/millettioid clade</taxon>
        <taxon>Abreae</taxon>
        <taxon>Abrus</taxon>
    </lineage>
</organism>
<feature type="compositionally biased region" description="Basic and acidic residues" evidence="1">
    <location>
        <begin position="80"/>
        <end position="174"/>
    </location>
</feature>
<dbReference type="AlphaFoldDB" id="A0A8B8KHM8"/>
<keyword evidence="2" id="KW-1185">Reference proteome</keyword>
<feature type="compositionally biased region" description="Basic and acidic residues" evidence="1">
    <location>
        <begin position="186"/>
        <end position="197"/>
    </location>
</feature>
<proteinExistence type="predicted"/>
<dbReference type="GO" id="GO:0009631">
    <property type="term" value="P:cold acclimation"/>
    <property type="evidence" value="ECO:0007669"/>
    <property type="project" value="TreeGrafter"/>
</dbReference>
<evidence type="ECO:0000313" key="2">
    <source>
        <dbReference type="Proteomes" id="UP000694853"/>
    </source>
</evidence>
<feature type="region of interest" description="Disordered" evidence="1">
    <location>
        <begin position="1"/>
        <end position="20"/>
    </location>
</feature>
<accession>A0A8B8KHM8</accession>
<evidence type="ECO:0000256" key="1">
    <source>
        <dbReference type="SAM" id="MobiDB-lite"/>
    </source>
</evidence>
<reference evidence="3" key="2">
    <citation type="submission" date="2025-08" db="UniProtKB">
        <authorList>
            <consortium name="RefSeq"/>
        </authorList>
    </citation>
    <scope>IDENTIFICATION</scope>
    <source>
        <tissue evidence="3">Young leaves</tissue>
    </source>
</reference>
<feature type="compositionally biased region" description="Basic and acidic residues" evidence="1">
    <location>
        <begin position="415"/>
        <end position="457"/>
    </location>
</feature>
<dbReference type="RefSeq" id="XP_027343315.1">
    <property type="nucleotide sequence ID" value="XM_027487514.1"/>
</dbReference>
<feature type="compositionally biased region" description="Polar residues" evidence="1">
    <location>
        <begin position="382"/>
        <end position="391"/>
    </location>
</feature>
<feature type="compositionally biased region" description="Basic and acidic residues" evidence="1">
    <location>
        <begin position="346"/>
        <end position="366"/>
    </location>
</feature>
<feature type="region of interest" description="Disordered" evidence="1">
    <location>
        <begin position="36"/>
        <end position="207"/>
    </location>
</feature>
<dbReference type="OrthoDB" id="1907061at2759"/>
<dbReference type="KEGG" id="aprc:113855884"/>
<evidence type="ECO:0000313" key="3">
    <source>
        <dbReference type="RefSeq" id="XP_027343315.1"/>
    </source>
</evidence>
<dbReference type="GeneID" id="113855884"/>
<dbReference type="PANTHER" id="PTHR47877">
    <property type="entry name" value="LATE EMBRYOGENESIS ABUNDANT DOMAIN-CONTAINING PROTEIN / LEA DOMAIN-CONTAINING PROTEIN"/>
    <property type="match status" value="1"/>
</dbReference>
<name>A0A8B8KHM8_ABRPR</name>
<dbReference type="Proteomes" id="UP000694853">
    <property type="component" value="Unplaced"/>
</dbReference>
<protein>
    <submittedName>
        <fullName evidence="3">Seed biotin-containing protein SBP65-like</fullName>
    </submittedName>
</protein>
<dbReference type="PANTHER" id="PTHR47877:SF3">
    <property type="entry name" value="LATE EMBRYOGENESIS ABUNDANT DOMAIN-CONTAINING PROTEIN _ LEA DOMAIN-CONTAINING PROTEIN"/>
    <property type="match status" value="1"/>
</dbReference>
<feature type="region of interest" description="Disordered" evidence="1">
    <location>
        <begin position="341"/>
        <end position="465"/>
    </location>
</feature>
<dbReference type="GO" id="GO:0005829">
    <property type="term" value="C:cytosol"/>
    <property type="evidence" value="ECO:0007669"/>
    <property type="project" value="TreeGrafter"/>
</dbReference>